<dbReference type="AlphaFoldDB" id="A0A5J6X2V1"/>
<reference evidence="5 6" key="1">
    <citation type="submission" date="2019-05" db="EMBL/GenBank/DDBJ databases">
        <title>OXA-830, a novel chromosomally encoded expanded-spectrum class D beta-lactamase in Aeromonas simiae.</title>
        <authorList>
            <person name="Zhou W."/>
            <person name="Chen Q."/>
        </authorList>
    </citation>
    <scope>NUCLEOTIDE SEQUENCE [LARGE SCALE GENOMIC DNA]</scope>
    <source>
        <strain evidence="5 6">A6</strain>
    </source>
</reference>
<keyword evidence="2" id="KW-0238">DNA-binding</keyword>
<dbReference type="CDD" id="cd06170">
    <property type="entry name" value="LuxR_C_like"/>
    <property type="match status" value="1"/>
</dbReference>
<feature type="domain" description="HTH luxR-type" evidence="4">
    <location>
        <begin position="193"/>
        <end position="258"/>
    </location>
</feature>
<dbReference type="RefSeq" id="WP_193002454.1">
    <property type="nucleotide sequence ID" value="NZ_CP040449.1"/>
</dbReference>
<evidence type="ECO:0000313" key="5">
    <source>
        <dbReference type="EMBL" id="QFI56115.1"/>
    </source>
</evidence>
<dbReference type="InterPro" id="IPR000792">
    <property type="entry name" value="Tscrpt_reg_LuxR_C"/>
</dbReference>
<sequence length="262" mass="29120">MPTTPDPLTRTIETLHGPGFPAALVALLSSWVPFDCAIVLGHGRRPVYLYDNLPDRRELLFERYLTGAHQQDPFLLALRQGLGAGVWTLAEVSRLTGREPDYTHHFYPATGWREELGLLLPVRPDFTLLISLGRLAGRRPVTGAELTKLRRHFALVHALCRQQWGATPPPLPAAPEGEPEMERVRQAVTRTLARLGGPHLTRREREVATLILHGCDTVTIAERLGIGPGTVKNHRKHLYAKLGLASRADLFTLFLGQLITTP</sequence>
<dbReference type="PROSITE" id="PS50043">
    <property type="entry name" value="HTH_LUXR_2"/>
    <property type="match status" value="1"/>
</dbReference>
<evidence type="ECO:0000313" key="6">
    <source>
        <dbReference type="Proteomes" id="UP000594034"/>
    </source>
</evidence>
<dbReference type="PANTHER" id="PTHR44688">
    <property type="entry name" value="DNA-BINDING TRANSCRIPTIONAL ACTIVATOR DEVR_DOSR"/>
    <property type="match status" value="1"/>
</dbReference>
<protein>
    <submittedName>
        <fullName evidence="5">LuxR family transcriptional regulator</fullName>
    </submittedName>
</protein>
<name>A0A5J6X2V1_9GAMM</name>
<evidence type="ECO:0000256" key="2">
    <source>
        <dbReference type="ARBA" id="ARBA00023125"/>
    </source>
</evidence>
<evidence type="ECO:0000256" key="1">
    <source>
        <dbReference type="ARBA" id="ARBA00023015"/>
    </source>
</evidence>
<dbReference type="Gene3D" id="1.10.10.10">
    <property type="entry name" value="Winged helix-like DNA-binding domain superfamily/Winged helix DNA-binding domain"/>
    <property type="match status" value="1"/>
</dbReference>
<evidence type="ECO:0000259" key="4">
    <source>
        <dbReference type="PROSITE" id="PS50043"/>
    </source>
</evidence>
<dbReference type="GO" id="GO:0003677">
    <property type="term" value="F:DNA binding"/>
    <property type="evidence" value="ECO:0007669"/>
    <property type="project" value="UniProtKB-KW"/>
</dbReference>
<dbReference type="Pfam" id="PF00196">
    <property type="entry name" value="GerE"/>
    <property type="match status" value="1"/>
</dbReference>
<keyword evidence="6" id="KW-1185">Reference proteome</keyword>
<dbReference type="PANTHER" id="PTHR44688:SF16">
    <property type="entry name" value="DNA-BINDING TRANSCRIPTIONAL ACTIVATOR DEVR_DOSR"/>
    <property type="match status" value="1"/>
</dbReference>
<gene>
    <name evidence="5" type="ORF">FE240_16405</name>
</gene>
<keyword evidence="3" id="KW-0804">Transcription</keyword>
<dbReference type="InterPro" id="IPR016032">
    <property type="entry name" value="Sig_transdc_resp-reg_C-effctor"/>
</dbReference>
<organism evidence="5 6">
    <name type="scientific">Aeromonas simiae</name>
    <dbReference type="NCBI Taxonomy" id="218936"/>
    <lineage>
        <taxon>Bacteria</taxon>
        <taxon>Pseudomonadati</taxon>
        <taxon>Pseudomonadota</taxon>
        <taxon>Gammaproteobacteria</taxon>
        <taxon>Aeromonadales</taxon>
        <taxon>Aeromonadaceae</taxon>
        <taxon>Aeromonas</taxon>
    </lineage>
</organism>
<keyword evidence="1" id="KW-0805">Transcription regulation</keyword>
<dbReference type="InterPro" id="IPR036388">
    <property type="entry name" value="WH-like_DNA-bd_sf"/>
</dbReference>
<dbReference type="PRINTS" id="PR00038">
    <property type="entry name" value="HTHLUXR"/>
</dbReference>
<dbReference type="KEGG" id="asim:FE240_16405"/>
<dbReference type="SUPFAM" id="SSF46894">
    <property type="entry name" value="C-terminal effector domain of the bipartite response regulators"/>
    <property type="match status" value="1"/>
</dbReference>
<dbReference type="Proteomes" id="UP000594034">
    <property type="component" value="Chromosome"/>
</dbReference>
<evidence type="ECO:0000256" key="3">
    <source>
        <dbReference type="ARBA" id="ARBA00023163"/>
    </source>
</evidence>
<dbReference type="PROSITE" id="PS00622">
    <property type="entry name" value="HTH_LUXR_1"/>
    <property type="match status" value="1"/>
</dbReference>
<proteinExistence type="predicted"/>
<dbReference type="SMART" id="SM00421">
    <property type="entry name" value="HTH_LUXR"/>
    <property type="match status" value="1"/>
</dbReference>
<dbReference type="GO" id="GO:0006355">
    <property type="term" value="P:regulation of DNA-templated transcription"/>
    <property type="evidence" value="ECO:0007669"/>
    <property type="project" value="InterPro"/>
</dbReference>
<accession>A0A5J6X2V1</accession>
<dbReference type="EMBL" id="CP040449">
    <property type="protein sequence ID" value="QFI56115.1"/>
    <property type="molecule type" value="Genomic_DNA"/>
</dbReference>